<dbReference type="STRING" id="75743.A0A401PNX5"/>
<sequence>MEQDDRMFVKVPNFETESSQNENFRLKPGGAGPFPSVPKSQGWIVGTNEEDLYCEACSCDGGSVDMYTDPRQKRDKPVGRTDEDRESQQSASVIFGNSACPDSQLRIDSTSRPIEDTFQPDCPGTATPARQHQTSHKEDLVKKRRRKKKQKDTQPPPDPLIRKSIELACSRIRRDATAHVLDQLRQIYIEGILGNSQFFDLLDSGLVLSNRKREYFMDRMIVTMRDGARLALSRAEHGYISYYRPCVEFHCVQQLGDNWFRVRDKTTGQLVLMKKGNGALLDLTQGNGALGLAQGNGALLDLAQGNGALDLAQGNGALDLAQGNGALLDLAQGNGALDLAQGNGALDLAQGNWALLDLAQGKEAGPSGPADI</sequence>
<feature type="region of interest" description="Disordered" evidence="1">
    <location>
        <begin position="60"/>
        <end position="162"/>
    </location>
</feature>
<feature type="region of interest" description="Disordered" evidence="1">
    <location>
        <begin position="1"/>
        <end position="38"/>
    </location>
</feature>
<accession>A0A401PNX5</accession>
<protein>
    <submittedName>
        <fullName evidence="2">Uncharacterized protein</fullName>
    </submittedName>
</protein>
<dbReference type="Proteomes" id="UP000288216">
    <property type="component" value="Unassembled WGS sequence"/>
</dbReference>
<proteinExistence type="predicted"/>
<evidence type="ECO:0000313" key="3">
    <source>
        <dbReference type="Proteomes" id="UP000288216"/>
    </source>
</evidence>
<dbReference type="EMBL" id="BFAA01017370">
    <property type="protein sequence ID" value="GCB74815.1"/>
    <property type="molecule type" value="Genomic_DNA"/>
</dbReference>
<comment type="caution">
    <text evidence="2">The sequence shown here is derived from an EMBL/GenBank/DDBJ whole genome shotgun (WGS) entry which is preliminary data.</text>
</comment>
<keyword evidence="3" id="KW-1185">Reference proteome</keyword>
<feature type="compositionally biased region" description="Basic and acidic residues" evidence="1">
    <location>
        <begin position="68"/>
        <end position="87"/>
    </location>
</feature>
<name>A0A401PNX5_SCYTO</name>
<organism evidence="2 3">
    <name type="scientific">Scyliorhinus torazame</name>
    <name type="common">Cloudy catshark</name>
    <name type="synonym">Catulus torazame</name>
    <dbReference type="NCBI Taxonomy" id="75743"/>
    <lineage>
        <taxon>Eukaryota</taxon>
        <taxon>Metazoa</taxon>
        <taxon>Chordata</taxon>
        <taxon>Craniata</taxon>
        <taxon>Vertebrata</taxon>
        <taxon>Chondrichthyes</taxon>
        <taxon>Elasmobranchii</taxon>
        <taxon>Galeomorphii</taxon>
        <taxon>Galeoidea</taxon>
        <taxon>Carcharhiniformes</taxon>
        <taxon>Scyliorhinidae</taxon>
        <taxon>Scyliorhinus</taxon>
    </lineage>
</organism>
<gene>
    <name evidence="2" type="ORF">scyTo_0020795</name>
</gene>
<dbReference type="OrthoDB" id="9937065at2759"/>
<evidence type="ECO:0000313" key="2">
    <source>
        <dbReference type="EMBL" id="GCB74815.1"/>
    </source>
</evidence>
<evidence type="ECO:0000256" key="1">
    <source>
        <dbReference type="SAM" id="MobiDB-lite"/>
    </source>
</evidence>
<reference evidence="2 3" key="1">
    <citation type="journal article" date="2018" name="Nat. Ecol. Evol.">
        <title>Shark genomes provide insights into elasmobranch evolution and the origin of vertebrates.</title>
        <authorList>
            <person name="Hara Y"/>
            <person name="Yamaguchi K"/>
            <person name="Onimaru K"/>
            <person name="Kadota M"/>
            <person name="Koyanagi M"/>
            <person name="Keeley SD"/>
            <person name="Tatsumi K"/>
            <person name="Tanaka K"/>
            <person name="Motone F"/>
            <person name="Kageyama Y"/>
            <person name="Nozu R"/>
            <person name="Adachi N"/>
            <person name="Nishimura O"/>
            <person name="Nakagawa R"/>
            <person name="Tanegashima C"/>
            <person name="Kiyatake I"/>
            <person name="Matsumoto R"/>
            <person name="Murakumo K"/>
            <person name="Nishida K"/>
            <person name="Terakita A"/>
            <person name="Kuratani S"/>
            <person name="Sato K"/>
            <person name="Hyodo S Kuraku.S."/>
        </authorList>
    </citation>
    <scope>NUCLEOTIDE SEQUENCE [LARGE SCALE GENOMIC DNA]</scope>
</reference>
<dbReference type="AlphaFoldDB" id="A0A401PNX5"/>